<dbReference type="EMBL" id="JBBPBM010000007">
    <property type="protein sequence ID" value="KAK8575730.1"/>
    <property type="molecule type" value="Genomic_DNA"/>
</dbReference>
<gene>
    <name evidence="1" type="ORF">V6N12_063395</name>
</gene>
<dbReference type="Proteomes" id="UP001472677">
    <property type="component" value="Unassembled WGS sequence"/>
</dbReference>
<reference evidence="1 2" key="1">
    <citation type="journal article" date="2024" name="G3 (Bethesda)">
        <title>Genome assembly of Hibiscus sabdariffa L. provides insights into metabolisms of medicinal natural products.</title>
        <authorList>
            <person name="Kim T."/>
        </authorList>
    </citation>
    <scope>NUCLEOTIDE SEQUENCE [LARGE SCALE GENOMIC DNA]</scope>
    <source>
        <strain evidence="1">TK-2024</strain>
        <tissue evidence="1">Old leaves</tissue>
    </source>
</reference>
<sequence length="141" mass="15360">MASALIMVADVSVDFADDPRLLLIVTQIPSSFSDCSVILRYSPDPADKSLWTQVILGLVPMLRPRINPYEPEVTPRVAPTPTGLGARVSPYGMAPTPTGLGPGLGCYMLVYENELEYYGHGATRPGKLDPRLDFDPNLIRT</sequence>
<organism evidence="1 2">
    <name type="scientific">Hibiscus sabdariffa</name>
    <name type="common">roselle</name>
    <dbReference type="NCBI Taxonomy" id="183260"/>
    <lineage>
        <taxon>Eukaryota</taxon>
        <taxon>Viridiplantae</taxon>
        <taxon>Streptophyta</taxon>
        <taxon>Embryophyta</taxon>
        <taxon>Tracheophyta</taxon>
        <taxon>Spermatophyta</taxon>
        <taxon>Magnoliopsida</taxon>
        <taxon>eudicotyledons</taxon>
        <taxon>Gunneridae</taxon>
        <taxon>Pentapetalae</taxon>
        <taxon>rosids</taxon>
        <taxon>malvids</taxon>
        <taxon>Malvales</taxon>
        <taxon>Malvaceae</taxon>
        <taxon>Malvoideae</taxon>
        <taxon>Hibiscus</taxon>
    </lineage>
</organism>
<evidence type="ECO:0000313" key="1">
    <source>
        <dbReference type="EMBL" id="KAK8575730.1"/>
    </source>
</evidence>
<accession>A0ABR2FBK6</accession>
<protein>
    <submittedName>
        <fullName evidence="1">Uncharacterized protein</fullName>
    </submittedName>
</protein>
<proteinExistence type="predicted"/>
<name>A0ABR2FBK6_9ROSI</name>
<evidence type="ECO:0000313" key="2">
    <source>
        <dbReference type="Proteomes" id="UP001472677"/>
    </source>
</evidence>
<keyword evidence="2" id="KW-1185">Reference proteome</keyword>
<comment type="caution">
    <text evidence="1">The sequence shown here is derived from an EMBL/GenBank/DDBJ whole genome shotgun (WGS) entry which is preliminary data.</text>
</comment>